<sequence>MRLLIASVAAFAATAVHAEGFAVRNLSAVATDVRTALGAGFSHRADARRVTLSCPGCKGHPVVDIQIGRQNDGTEQRVRSGQTPIARLEQLCRGKNPSCRLARLEVSPAVGWISSYAIGSTAASTAVVLRDGDLLTVRCLASDPGTARSYAERTVAAVSQKVIGP</sequence>
<evidence type="ECO:0000313" key="3">
    <source>
        <dbReference type="Proteomes" id="UP000637002"/>
    </source>
</evidence>
<evidence type="ECO:0000313" key="2">
    <source>
        <dbReference type="EMBL" id="GGC54048.1"/>
    </source>
</evidence>
<proteinExistence type="predicted"/>
<name>A0A916X981_9HYPH</name>
<dbReference type="RefSeq" id="WP_188608165.1">
    <property type="nucleotide sequence ID" value="NZ_BMGG01000002.1"/>
</dbReference>
<dbReference type="Proteomes" id="UP000637002">
    <property type="component" value="Unassembled WGS sequence"/>
</dbReference>
<reference evidence="2" key="2">
    <citation type="submission" date="2020-09" db="EMBL/GenBank/DDBJ databases">
        <authorList>
            <person name="Sun Q."/>
            <person name="Zhou Y."/>
        </authorList>
    </citation>
    <scope>NUCLEOTIDE SEQUENCE</scope>
    <source>
        <strain evidence="2">CGMCC 1.12919</strain>
    </source>
</reference>
<feature type="chain" id="PRO_5036872318" evidence="1">
    <location>
        <begin position="19"/>
        <end position="165"/>
    </location>
</feature>
<gene>
    <name evidence="2" type="ORF">GCM10010994_11250</name>
</gene>
<feature type="signal peptide" evidence="1">
    <location>
        <begin position="1"/>
        <end position="18"/>
    </location>
</feature>
<accession>A0A916X981</accession>
<evidence type="ECO:0000256" key="1">
    <source>
        <dbReference type="SAM" id="SignalP"/>
    </source>
</evidence>
<comment type="caution">
    <text evidence="2">The sequence shown here is derived from an EMBL/GenBank/DDBJ whole genome shotgun (WGS) entry which is preliminary data.</text>
</comment>
<protein>
    <submittedName>
        <fullName evidence="2">Uncharacterized protein</fullName>
    </submittedName>
</protein>
<reference evidence="2" key="1">
    <citation type="journal article" date="2014" name="Int. J. Syst. Evol. Microbiol.">
        <title>Complete genome sequence of Corynebacterium casei LMG S-19264T (=DSM 44701T), isolated from a smear-ripened cheese.</title>
        <authorList>
            <consortium name="US DOE Joint Genome Institute (JGI-PGF)"/>
            <person name="Walter F."/>
            <person name="Albersmeier A."/>
            <person name="Kalinowski J."/>
            <person name="Ruckert C."/>
        </authorList>
    </citation>
    <scope>NUCLEOTIDE SEQUENCE</scope>
    <source>
        <strain evidence="2">CGMCC 1.12919</strain>
    </source>
</reference>
<dbReference type="EMBL" id="BMGG01000002">
    <property type="protein sequence ID" value="GGC54048.1"/>
    <property type="molecule type" value="Genomic_DNA"/>
</dbReference>
<keyword evidence="1" id="KW-0732">Signal</keyword>
<dbReference type="AlphaFoldDB" id="A0A916X981"/>
<keyword evidence="3" id="KW-1185">Reference proteome</keyword>
<organism evidence="2 3">
    <name type="scientific">Chelatococcus reniformis</name>
    <dbReference type="NCBI Taxonomy" id="1494448"/>
    <lineage>
        <taxon>Bacteria</taxon>
        <taxon>Pseudomonadati</taxon>
        <taxon>Pseudomonadota</taxon>
        <taxon>Alphaproteobacteria</taxon>
        <taxon>Hyphomicrobiales</taxon>
        <taxon>Chelatococcaceae</taxon>
        <taxon>Chelatococcus</taxon>
    </lineage>
</organism>